<evidence type="ECO:0000313" key="1">
    <source>
        <dbReference type="EMBL" id="WAA12209.1"/>
    </source>
</evidence>
<dbReference type="InterPro" id="IPR015231">
    <property type="entry name" value="DUF1934"/>
</dbReference>
<dbReference type="InterPro" id="IPR012674">
    <property type="entry name" value="Calycin"/>
</dbReference>
<dbReference type="AlphaFoldDB" id="A0A9E8RYH2"/>
<protein>
    <submittedName>
        <fullName evidence="1">DUF1934 domain-containing protein</fullName>
    </submittedName>
</protein>
<name>A0A9E8RYH2_9BACI</name>
<keyword evidence="2" id="KW-1185">Reference proteome</keyword>
<proteinExistence type="predicted"/>
<dbReference type="RefSeq" id="WP_275420344.1">
    <property type="nucleotide sequence ID" value="NZ_CP106877.1"/>
</dbReference>
<sequence>MSNLGIPVKITLHTRMEQEGNIENMELILFGKFYEKGSTSYLIYDEIKEEGTVRTIVKYQKETLQIIRKGAVNMRLAFQREGKSGGSLQTNVGTFLLQTVTDSLKFHWDQKIKQGIIKINYQFFMEQMEVGYYQLSFTFKEAQLP</sequence>
<accession>A0A9E8RYH2</accession>
<dbReference type="KEGG" id="fhl:OE105_11645"/>
<dbReference type="Proteomes" id="UP001164726">
    <property type="component" value="Chromosome"/>
</dbReference>
<evidence type="ECO:0000313" key="2">
    <source>
        <dbReference type="Proteomes" id="UP001164726"/>
    </source>
</evidence>
<dbReference type="SUPFAM" id="SSF50814">
    <property type="entry name" value="Lipocalins"/>
    <property type="match status" value="1"/>
</dbReference>
<dbReference type="Gene3D" id="2.40.128.20">
    <property type="match status" value="1"/>
</dbReference>
<organism evidence="1 2">
    <name type="scientific">Fervidibacillus halotolerans</name>
    <dbReference type="NCBI Taxonomy" id="2980027"/>
    <lineage>
        <taxon>Bacteria</taxon>
        <taxon>Bacillati</taxon>
        <taxon>Bacillota</taxon>
        <taxon>Bacilli</taxon>
        <taxon>Bacillales</taxon>
        <taxon>Bacillaceae</taxon>
        <taxon>Fervidibacillus</taxon>
    </lineage>
</organism>
<dbReference type="EMBL" id="CP106877">
    <property type="protein sequence ID" value="WAA12209.1"/>
    <property type="molecule type" value="Genomic_DNA"/>
</dbReference>
<dbReference type="Pfam" id="PF09148">
    <property type="entry name" value="DUF1934"/>
    <property type="match status" value="1"/>
</dbReference>
<reference evidence="1" key="1">
    <citation type="submission" date="2022-09" db="EMBL/GenBank/DDBJ databases">
        <title>Complete Genomes of Fervidibacillus albus and Fervidibacillus halotolerans isolated from tidal flat sediments.</title>
        <authorList>
            <person name="Kwon K.K."/>
            <person name="Yang S.-H."/>
            <person name="Park M.J."/>
            <person name="Oh H.-M."/>
        </authorList>
    </citation>
    <scope>NUCLEOTIDE SEQUENCE</scope>
    <source>
        <strain evidence="1">MEBiC13594</strain>
    </source>
</reference>
<gene>
    <name evidence="1" type="ORF">OE105_11645</name>
</gene>